<reference evidence="3" key="1">
    <citation type="submission" date="2016-11" db="EMBL/GenBank/DDBJ databases">
        <authorList>
            <person name="Varghese N."/>
            <person name="Submissions S."/>
        </authorList>
    </citation>
    <scope>NUCLEOTIDE SEQUENCE [LARGE SCALE GENOMIC DNA]</scope>
    <source>
        <strain evidence="3">YR203</strain>
    </source>
</reference>
<dbReference type="Proteomes" id="UP000184108">
    <property type="component" value="Unassembled WGS sequence"/>
</dbReference>
<feature type="compositionally biased region" description="Polar residues" evidence="1">
    <location>
        <begin position="197"/>
        <end position="214"/>
    </location>
</feature>
<dbReference type="AlphaFoldDB" id="A0A1M5CXZ0"/>
<protein>
    <submittedName>
        <fullName evidence="2">RHS repeat-associated core domain-containing protein</fullName>
    </submittedName>
</protein>
<proteinExistence type="predicted"/>
<dbReference type="InterPro" id="IPR050708">
    <property type="entry name" value="T6SS_VgrG/RHS"/>
</dbReference>
<name>A0A1M5CXZ0_9FLAO</name>
<sequence length="279" mass="31207">MQLSLLKDPWSRTNPFGMNHIGHGKSLLGGYLSYKYNGKELQETGMYDYGARFYMADIGRTPQIDPFAEKMPEWSPYSYAFNNPIRNNDPTGMEPEDVVDGGGDDRSSEQCCGPFFGGLIRFMPLLEGGSNVRPSPVIEVTTKTGETAGKTSESLSKTSEGSQISNERVRYQNKVERAKDKMDGINKAQENLKKSAPQGSKQNAIQSTKKSQQNLKNALRRIDLSNTDEFDVKITPTPIKKDNFNIPKPRPVLPTSTPKKSTPKPEPKPPVNDYYRIYS</sequence>
<feature type="region of interest" description="Disordered" evidence="1">
    <location>
        <begin position="228"/>
        <end position="279"/>
    </location>
</feature>
<evidence type="ECO:0000313" key="3">
    <source>
        <dbReference type="Proteomes" id="UP000184108"/>
    </source>
</evidence>
<organism evidence="2 3">
    <name type="scientific">Chryseobacterium vrystaatense</name>
    <dbReference type="NCBI Taxonomy" id="307480"/>
    <lineage>
        <taxon>Bacteria</taxon>
        <taxon>Pseudomonadati</taxon>
        <taxon>Bacteroidota</taxon>
        <taxon>Flavobacteriia</taxon>
        <taxon>Flavobacteriales</taxon>
        <taxon>Weeksellaceae</taxon>
        <taxon>Chryseobacterium group</taxon>
        <taxon>Chryseobacterium</taxon>
    </lineage>
</organism>
<evidence type="ECO:0000313" key="2">
    <source>
        <dbReference type="EMBL" id="SHF59633.1"/>
    </source>
</evidence>
<gene>
    <name evidence="2" type="ORF">SAMN02787073_2417</name>
</gene>
<dbReference type="InterPro" id="IPR022385">
    <property type="entry name" value="Rhs_assc_core"/>
</dbReference>
<dbReference type="PANTHER" id="PTHR32305">
    <property type="match status" value="1"/>
</dbReference>
<dbReference type="Gene3D" id="2.180.10.10">
    <property type="entry name" value="RHS repeat-associated core"/>
    <property type="match status" value="1"/>
</dbReference>
<feature type="region of interest" description="Disordered" evidence="1">
    <location>
        <begin position="190"/>
        <end position="214"/>
    </location>
</feature>
<dbReference type="EMBL" id="FQVE01000003">
    <property type="protein sequence ID" value="SHF59633.1"/>
    <property type="molecule type" value="Genomic_DNA"/>
</dbReference>
<dbReference type="PANTHER" id="PTHR32305:SF15">
    <property type="entry name" value="PROTEIN RHSA-RELATED"/>
    <property type="match status" value="1"/>
</dbReference>
<feature type="region of interest" description="Disordered" evidence="1">
    <location>
        <begin position="143"/>
        <end position="165"/>
    </location>
</feature>
<evidence type="ECO:0000256" key="1">
    <source>
        <dbReference type="SAM" id="MobiDB-lite"/>
    </source>
</evidence>
<dbReference type="NCBIfam" id="TIGR03696">
    <property type="entry name" value="Rhs_assc_core"/>
    <property type="match status" value="1"/>
</dbReference>
<accession>A0A1M5CXZ0</accession>